<evidence type="ECO:0000313" key="3">
    <source>
        <dbReference type="Proteomes" id="UP000008311"/>
    </source>
</evidence>
<evidence type="ECO:0000313" key="2">
    <source>
        <dbReference type="EMBL" id="EEF25600.1"/>
    </source>
</evidence>
<feature type="region of interest" description="Disordered" evidence="1">
    <location>
        <begin position="258"/>
        <end position="277"/>
    </location>
</feature>
<protein>
    <submittedName>
        <fullName evidence="2">Uncharacterized protein</fullName>
    </submittedName>
</protein>
<dbReference type="EMBL" id="EQ979326">
    <property type="protein sequence ID" value="EEF25600.1"/>
    <property type="molecule type" value="Genomic_DNA"/>
</dbReference>
<evidence type="ECO:0000256" key="1">
    <source>
        <dbReference type="SAM" id="MobiDB-lite"/>
    </source>
</evidence>
<accession>B9TEW4</accession>
<keyword evidence="3" id="KW-1185">Reference proteome</keyword>
<proteinExistence type="predicted"/>
<dbReference type="Proteomes" id="UP000008311">
    <property type="component" value="Unassembled WGS sequence"/>
</dbReference>
<name>B9TEW4_RICCO</name>
<organism evidence="2 3">
    <name type="scientific">Ricinus communis</name>
    <name type="common">Castor bean</name>
    <dbReference type="NCBI Taxonomy" id="3988"/>
    <lineage>
        <taxon>Eukaryota</taxon>
        <taxon>Viridiplantae</taxon>
        <taxon>Streptophyta</taxon>
        <taxon>Embryophyta</taxon>
        <taxon>Tracheophyta</taxon>
        <taxon>Spermatophyta</taxon>
        <taxon>Magnoliopsida</taxon>
        <taxon>eudicotyledons</taxon>
        <taxon>Gunneridae</taxon>
        <taxon>Pentapetalae</taxon>
        <taxon>rosids</taxon>
        <taxon>fabids</taxon>
        <taxon>Malpighiales</taxon>
        <taxon>Euphorbiaceae</taxon>
        <taxon>Acalyphoideae</taxon>
        <taxon>Acalypheae</taxon>
        <taxon>Ricinus</taxon>
    </lineage>
</organism>
<dbReference type="AlphaFoldDB" id="B9TEW4"/>
<reference evidence="3" key="1">
    <citation type="journal article" date="2010" name="Nat. Biotechnol.">
        <title>Draft genome sequence of the oilseed species Ricinus communis.</title>
        <authorList>
            <person name="Chan A.P."/>
            <person name="Crabtree J."/>
            <person name="Zhao Q."/>
            <person name="Lorenzi H."/>
            <person name="Orvis J."/>
            <person name="Puiu D."/>
            <person name="Melake-Berhan A."/>
            <person name="Jones K.M."/>
            <person name="Redman J."/>
            <person name="Chen G."/>
            <person name="Cahoon E.B."/>
            <person name="Gedil M."/>
            <person name="Stanke M."/>
            <person name="Haas B.J."/>
            <person name="Wortman J.R."/>
            <person name="Fraser-Liggett C.M."/>
            <person name="Ravel J."/>
            <person name="Rabinowicz P.D."/>
        </authorList>
    </citation>
    <scope>NUCLEOTIDE SEQUENCE [LARGE SCALE GENOMIC DNA]</scope>
    <source>
        <strain evidence="3">cv. Hale</strain>
    </source>
</reference>
<sequence>MVSERARLVGGAGFDAAGEVSAGDRFGDSDRFAYWPHDRTGQPPGAQRAQQHGGGGHEFHDPRAGFAQTGDGTGVGIDFLPLQRHQILQRLLKVARRRQEFLVEDCRRFFHPAIRLGLGGSVARRVIQRALFHRQFILGLFFRIGEQRHELIQQDVTLLHRPLRLFLEEDGELGIRAPHDGRRAAYRTEDQGVEVGHEALLGQRIGRHGPGGVRYIVQAPDANCRRDHRHGQHCRETQAEALSDAHIVQEAHARLHFQDSYPGNSNVPSSRYVHHGN</sequence>
<dbReference type="InParanoid" id="B9TEW4"/>
<gene>
    <name evidence="2" type="ORF">RCOM_1835050</name>
</gene>